<evidence type="ECO:0000313" key="4">
    <source>
        <dbReference type="Proteomes" id="UP001060771"/>
    </source>
</evidence>
<sequence length="475" mass="55391">MAAFRAAEPGFESRRPHQKSFNSSVIVLQFDALLVTEPLNTSSVTPITDIVDCELYDLSRISNDVRVKIINYIMENKNVRARDLGVTLNLISMIRSGKRRVTEDLLCRAMAYLSSDELAKLLGELPELEPATVNDIIKVVVRARADPAFRELLLSYLDRYLGEYIRSVGRQWVVTKEDIDAYIKAMRLKGIKEKTLRDRLHYIQRALSEMNWVLSPEGIRDYLASIIEEESPHVVRHITVSLKSFIKNTLQAKDPGLFAILYNSFRTIKPKNHGKVKLPTIEELKQILQRIESIETKTYFLILAETGLRPSEPFLVSMDDIDLEHGMLRIGKVEETKRSFIAFLRPETIDFIKNQYLPYRDRFLSMIVKGMEAAEWSRNYVDNLKQRFLPFDQGRLRREIKDSARHVLGREFELYELRKFFATWMISRGVPESIVNTLQGRAPPTEYRVLIEHYWSPRHEELRQWYLRHAPCLLC</sequence>
<dbReference type="CDD" id="cd00397">
    <property type="entry name" value="DNA_BRE_C"/>
    <property type="match status" value="1"/>
</dbReference>
<gene>
    <name evidence="3" type="ORF">Vsou_22970</name>
</gene>
<dbReference type="EMBL" id="AP026830">
    <property type="protein sequence ID" value="BDR93204.1"/>
    <property type="molecule type" value="Genomic_DNA"/>
</dbReference>
<reference evidence="4" key="1">
    <citation type="submission" date="2022-09" db="EMBL/GenBank/DDBJ databases">
        <title>Complete genome sequence of Vulcanisaeta souniana.</title>
        <authorList>
            <person name="Kato S."/>
            <person name="Itoh T."/>
            <person name="Ohkuma M."/>
        </authorList>
    </citation>
    <scope>NUCLEOTIDE SEQUENCE [LARGE SCALE GENOMIC DNA]</scope>
    <source>
        <strain evidence="4">JCM 11219</strain>
    </source>
</reference>
<feature type="domain" description="Tyr recombinase" evidence="2">
    <location>
        <begin position="274"/>
        <end position="467"/>
    </location>
</feature>
<dbReference type="InterPro" id="IPR002104">
    <property type="entry name" value="Integrase_catalytic"/>
</dbReference>
<proteinExistence type="predicted"/>
<evidence type="ECO:0000313" key="3">
    <source>
        <dbReference type="EMBL" id="BDR93204.1"/>
    </source>
</evidence>
<dbReference type="PROSITE" id="PS51898">
    <property type="entry name" value="TYR_RECOMBINASE"/>
    <property type="match status" value="1"/>
</dbReference>
<dbReference type="Pfam" id="PF00589">
    <property type="entry name" value="Phage_integrase"/>
    <property type="match status" value="1"/>
</dbReference>
<dbReference type="Proteomes" id="UP001060771">
    <property type="component" value="Chromosome"/>
</dbReference>
<dbReference type="SUPFAM" id="SSF56349">
    <property type="entry name" value="DNA breaking-rejoining enzymes"/>
    <property type="match status" value="1"/>
</dbReference>
<name>A0ABM8BQ86_9CREN</name>
<accession>A0ABM8BQ86</accession>
<dbReference type="Gene3D" id="1.10.443.10">
    <property type="entry name" value="Intergrase catalytic core"/>
    <property type="match status" value="1"/>
</dbReference>
<evidence type="ECO:0000259" key="2">
    <source>
        <dbReference type="PROSITE" id="PS51898"/>
    </source>
</evidence>
<protein>
    <submittedName>
        <fullName evidence="3">Integrase</fullName>
    </submittedName>
</protein>
<dbReference type="InterPro" id="IPR011010">
    <property type="entry name" value="DNA_brk_join_enz"/>
</dbReference>
<organism evidence="3 4">
    <name type="scientific">Vulcanisaeta souniana JCM 11219</name>
    <dbReference type="NCBI Taxonomy" id="1293586"/>
    <lineage>
        <taxon>Archaea</taxon>
        <taxon>Thermoproteota</taxon>
        <taxon>Thermoprotei</taxon>
        <taxon>Thermoproteales</taxon>
        <taxon>Thermoproteaceae</taxon>
        <taxon>Vulcanisaeta</taxon>
    </lineage>
</organism>
<keyword evidence="1" id="KW-0233">DNA recombination</keyword>
<dbReference type="InterPro" id="IPR013762">
    <property type="entry name" value="Integrase-like_cat_sf"/>
</dbReference>
<evidence type="ECO:0000256" key="1">
    <source>
        <dbReference type="ARBA" id="ARBA00023172"/>
    </source>
</evidence>
<keyword evidence="4" id="KW-1185">Reference proteome</keyword>